<reference evidence="2 3" key="1">
    <citation type="journal article" date="2023" name="Plants (Basel)">
        <title>Bridging the Gap: Combining Genomics and Transcriptomics Approaches to Understand Stylosanthes scabra, an Orphan Legume from the Brazilian Caatinga.</title>
        <authorList>
            <person name="Ferreira-Neto J.R.C."/>
            <person name="da Silva M.D."/>
            <person name="Binneck E."/>
            <person name="de Melo N.F."/>
            <person name="da Silva R.H."/>
            <person name="de Melo A.L.T.M."/>
            <person name="Pandolfi V."/>
            <person name="Bustamante F.O."/>
            <person name="Brasileiro-Vidal A.C."/>
            <person name="Benko-Iseppon A.M."/>
        </authorList>
    </citation>
    <scope>NUCLEOTIDE SEQUENCE [LARGE SCALE GENOMIC DNA]</scope>
    <source>
        <tissue evidence="2">Leaves</tissue>
    </source>
</reference>
<protein>
    <submittedName>
        <fullName evidence="2">Uncharacterized protein</fullName>
    </submittedName>
</protein>
<name>A0ABU6VZC4_9FABA</name>
<keyword evidence="1" id="KW-1133">Transmembrane helix</keyword>
<dbReference type="Proteomes" id="UP001341840">
    <property type="component" value="Unassembled WGS sequence"/>
</dbReference>
<accession>A0ABU6VZC4</accession>
<dbReference type="EMBL" id="JASCZI010154059">
    <property type="protein sequence ID" value="MED6177836.1"/>
    <property type="molecule type" value="Genomic_DNA"/>
</dbReference>
<evidence type="ECO:0000313" key="2">
    <source>
        <dbReference type="EMBL" id="MED6177836.1"/>
    </source>
</evidence>
<keyword evidence="3" id="KW-1185">Reference proteome</keyword>
<sequence length="132" mass="15325">MARNTGSYVIIIIILTIGVVICSENVEFQKTIIEIPSTTLYPTSNNSSSSKPKQTLEECVKNCRKKLKRFGFFLRKKMNRETMDCIFDCVLTECSLRFPETGYDSRRNKESCVLELYNKYTGDQSWLKRVEI</sequence>
<organism evidence="2 3">
    <name type="scientific">Stylosanthes scabra</name>
    <dbReference type="NCBI Taxonomy" id="79078"/>
    <lineage>
        <taxon>Eukaryota</taxon>
        <taxon>Viridiplantae</taxon>
        <taxon>Streptophyta</taxon>
        <taxon>Embryophyta</taxon>
        <taxon>Tracheophyta</taxon>
        <taxon>Spermatophyta</taxon>
        <taxon>Magnoliopsida</taxon>
        <taxon>eudicotyledons</taxon>
        <taxon>Gunneridae</taxon>
        <taxon>Pentapetalae</taxon>
        <taxon>rosids</taxon>
        <taxon>fabids</taxon>
        <taxon>Fabales</taxon>
        <taxon>Fabaceae</taxon>
        <taxon>Papilionoideae</taxon>
        <taxon>50 kb inversion clade</taxon>
        <taxon>dalbergioids sensu lato</taxon>
        <taxon>Dalbergieae</taxon>
        <taxon>Pterocarpus clade</taxon>
        <taxon>Stylosanthes</taxon>
    </lineage>
</organism>
<evidence type="ECO:0000256" key="1">
    <source>
        <dbReference type="SAM" id="Phobius"/>
    </source>
</evidence>
<comment type="caution">
    <text evidence="2">The sequence shown here is derived from an EMBL/GenBank/DDBJ whole genome shotgun (WGS) entry which is preliminary data.</text>
</comment>
<evidence type="ECO:0000313" key="3">
    <source>
        <dbReference type="Proteomes" id="UP001341840"/>
    </source>
</evidence>
<keyword evidence="1" id="KW-0812">Transmembrane</keyword>
<proteinExistence type="predicted"/>
<feature type="transmembrane region" description="Helical" evidence="1">
    <location>
        <begin position="6"/>
        <end position="23"/>
    </location>
</feature>
<gene>
    <name evidence="2" type="ORF">PIB30_101753</name>
</gene>
<keyword evidence="1" id="KW-0472">Membrane</keyword>